<evidence type="ECO:0000256" key="1">
    <source>
        <dbReference type="SAM" id="Phobius"/>
    </source>
</evidence>
<dbReference type="PANTHER" id="PTHR47926:SF540">
    <property type="entry name" value="PENTATRICOPEPTIDE REPEAT-CONTAINING PROTEIN"/>
    <property type="match status" value="1"/>
</dbReference>
<evidence type="ECO:0000313" key="2">
    <source>
        <dbReference type="EMBL" id="CDP19012.1"/>
    </source>
</evidence>
<protein>
    <submittedName>
        <fullName evidence="2">DH200=94 genomic scaffold, scaffold_325</fullName>
    </submittedName>
</protein>
<sequence length="67" mass="7863">MEQKFSLTPKLEHYGCMVDLLGRAGDLQEAYHLIWSMPMKPDFVIWGTMLGPCSLFFFFFFFWGGVF</sequence>
<dbReference type="InterPro" id="IPR046960">
    <property type="entry name" value="PPR_At4g14850-like_plant"/>
</dbReference>
<keyword evidence="1" id="KW-1133">Transmembrane helix</keyword>
<dbReference type="InterPro" id="IPR011990">
    <property type="entry name" value="TPR-like_helical_dom_sf"/>
</dbReference>
<gene>
    <name evidence="2" type="ORF">GSCOC_T00009283001</name>
</gene>
<name>A0A068VEJ0_COFCA</name>
<dbReference type="Proteomes" id="UP000295252">
    <property type="component" value="Unassembled WGS sequence"/>
</dbReference>
<keyword evidence="1" id="KW-0812">Transmembrane</keyword>
<dbReference type="OrthoDB" id="185373at2759"/>
<dbReference type="AlphaFoldDB" id="A0A068VEJ0"/>
<proteinExistence type="predicted"/>
<dbReference type="GO" id="GO:0009451">
    <property type="term" value="P:RNA modification"/>
    <property type="evidence" value="ECO:0007669"/>
    <property type="project" value="InterPro"/>
</dbReference>
<dbReference type="InParanoid" id="A0A068VEJ0"/>
<evidence type="ECO:0000313" key="3">
    <source>
        <dbReference type="Proteomes" id="UP000295252"/>
    </source>
</evidence>
<dbReference type="PANTHER" id="PTHR47926">
    <property type="entry name" value="PENTATRICOPEPTIDE REPEAT-CONTAINING PROTEIN"/>
    <property type="match status" value="1"/>
</dbReference>
<dbReference type="Gene3D" id="1.25.40.10">
    <property type="entry name" value="Tetratricopeptide repeat domain"/>
    <property type="match status" value="1"/>
</dbReference>
<feature type="transmembrane region" description="Helical" evidence="1">
    <location>
        <begin position="43"/>
        <end position="63"/>
    </location>
</feature>
<keyword evidence="1" id="KW-0472">Membrane</keyword>
<dbReference type="STRING" id="49390.A0A068VEJ0"/>
<accession>A0A068VEJ0</accession>
<keyword evidence="3" id="KW-1185">Reference proteome</keyword>
<reference evidence="3" key="1">
    <citation type="journal article" date="2014" name="Science">
        <title>The coffee genome provides insight into the convergent evolution of caffeine biosynthesis.</title>
        <authorList>
            <person name="Denoeud F."/>
            <person name="Carretero-Paulet L."/>
            <person name="Dereeper A."/>
            <person name="Droc G."/>
            <person name="Guyot R."/>
            <person name="Pietrella M."/>
            <person name="Zheng C."/>
            <person name="Alberti A."/>
            <person name="Anthony F."/>
            <person name="Aprea G."/>
            <person name="Aury J.M."/>
            <person name="Bento P."/>
            <person name="Bernard M."/>
            <person name="Bocs S."/>
            <person name="Campa C."/>
            <person name="Cenci A."/>
            <person name="Combes M.C."/>
            <person name="Crouzillat D."/>
            <person name="Da Silva C."/>
            <person name="Daddiego L."/>
            <person name="De Bellis F."/>
            <person name="Dussert S."/>
            <person name="Garsmeur O."/>
            <person name="Gayraud T."/>
            <person name="Guignon V."/>
            <person name="Jahn K."/>
            <person name="Jamilloux V."/>
            <person name="Joet T."/>
            <person name="Labadie K."/>
            <person name="Lan T."/>
            <person name="Leclercq J."/>
            <person name="Lepelley M."/>
            <person name="Leroy T."/>
            <person name="Li L.T."/>
            <person name="Librado P."/>
            <person name="Lopez L."/>
            <person name="Munoz A."/>
            <person name="Noel B."/>
            <person name="Pallavicini A."/>
            <person name="Perrotta G."/>
            <person name="Poncet V."/>
            <person name="Pot D."/>
            <person name="Priyono X."/>
            <person name="Rigoreau M."/>
            <person name="Rouard M."/>
            <person name="Rozas J."/>
            <person name="Tranchant-Dubreuil C."/>
            <person name="VanBuren R."/>
            <person name="Zhang Q."/>
            <person name="Andrade A.C."/>
            <person name="Argout X."/>
            <person name="Bertrand B."/>
            <person name="de Kochko A."/>
            <person name="Graziosi G."/>
            <person name="Henry R.J."/>
            <person name="Jayarama X."/>
            <person name="Ming R."/>
            <person name="Nagai C."/>
            <person name="Rounsley S."/>
            <person name="Sankoff D."/>
            <person name="Giuliano G."/>
            <person name="Albert V.A."/>
            <person name="Wincker P."/>
            <person name="Lashermes P."/>
        </authorList>
    </citation>
    <scope>NUCLEOTIDE SEQUENCE [LARGE SCALE GENOMIC DNA]</scope>
    <source>
        <strain evidence="3">cv. DH200-94</strain>
    </source>
</reference>
<dbReference type="OMA" id="EMINIMP"/>
<organism evidence="2 3">
    <name type="scientific">Coffea canephora</name>
    <name type="common">Robusta coffee</name>
    <dbReference type="NCBI Taxonomy" id="49390"/>
    <lineage>
        <taxon>Eukaryota</taxon>
        <taxon>Viridiplantae</taxon>
        <taxon>Streptophyta</taxon>
        <taxon>Embryophyta</taxon>
        <taxon>Tracheophyta</taxon>
        <taxon>Spermatophyta</taxon>
        <taxon>Magnoliopsida</taxon>
        <taxon>eudicotyledons</taxon>
        <taxon>Gunneridae</taxon>
        <taxon>Pentapetalae</taxon>
        <taxon>asterids</taxon>
        <taxon>lamiids</taxon>
        <taxon>Gentianales</taxon>
        <taxon>Rubiaceae</taxon>
        <taxon>Ixoroideae</taxon>
        <taxon>Gardenieae complex</taxon>
        <taxon>Bertiereae - Coffeeae clade</taxon>
        <taxon>Coffeeae</taxon>
        <taxon>Coffea</taxon>
    </lineage>
</organism>
<dbReference type="EMBL" id="HG739409">
    <property type="protein sequence ID" value="CDP19012.1"/>
    <property type="molecule type" value="Genomic_DNA"/>
</dbReference>
<dbReference type="PhylomeDB" id="A0A068VEJ0"/>
<dbReference type="GO" id="GO:0003723">
    <property type="term" value="F:RNA binding"/>
    <property type="evidence" value="ECO:0007669"/>
    <property type="project" value="InterPro"/>
</dbReference>
<dbReference type="Gramene" id="CDP19012">
    <property type="protein sequence ID" value="CDP19012"/>
    <property type="gene ID" value="GSCOC_T00009283001"/>
</dbReference>